<gene>
    <name evidence="1" type="ORF">A0O34_15095</name>
</gene>
<evidence type="ECO:0000313" key="1">
    <source>
        <dbReference type="EMBL" id="ANF51749.1"/>
    </source>
</evidence>
<protein>
    <submittedName>
        <fullName evidence="1">Uncharacterized protein</fullName>
    </submittedName>
</protein>
<proteinExistence type="predicted"/>
<name>A0A172XXL2_9FLAO</name>
<dbReference type="Proteomes" id="UP000077824">
    <property type="component" value="Chromosome"/>
</dbReference>
<organism evidence="1 2">
    <name type="scientific">Chryseobacterium glaciei</name>
    <dbReference type="NCBI Taxonomy" id="1685010"/>
    <lineage>
        <taxon>Bacteria</taxon>
        <taxon>Pseudomonadati</taxon>
        <taxon>Bacteroidota</taxon>
        <taxon>Flavobacteriia</taxon>
        <taxon>Flavobacteriales</taxon>
        <taxon>Weeksellaceae</taxon>
        <taxon>Chryseobacterium group</taxon>
        <taxon>Chryseobacterium</taxon>
    </lineage>
</organism>
<accession>A0A172XXL2</accession>
<dbReference type="RefSeq" id="WP_066756190.1">
    <property type="nucleotide sequence ID" value="NZ_CP015199.1"/>
</dbReference>
<evidence type="ECO:0000313" key="2">
    <source>
        <dbReference type="Proteomes" id="UP000077824"/>
    </source>
</evidence>
<reference evidence="1 2" key="1">
    <citation type="submission" date="2016-04" db="EMBL/GenBank/DDBJ databases">
        <title>Complete Genome Sequence of Chryseobacterium sp. IHBB 10212.</title>
        <authorList>
            <person name="Pal M."/>
            <person name="Swarnkar M.K."/>
            <person name="Kaushal K."/>
            <person name="Chhibber S."/>
            <person name="Singh A.K."/>
            <person name="Gulati A."/>
        </authorList>
    </citation>
    <scope>NUCLEOTIDE SEQUENCE [LARGE SCALE GENOMIC DNA]</scope>
    <source>
        <strain evidence="1 2">IHBB 10212</strain>
    </source>
</reference>
<dbReference type="KEGG" id="chh:A0O34_15095"/>
<dbReference type="EMBL" id="CP015199">
    <property type="protein sequence ID" value="ANF51749.1"/>
    <property type="molecule type" value="Genomic_DNA"/>
</dbReference>
<keyword evidence="2" id="KW-1185">Reference proteome</keyword>
<sequence>MKWKIDRTETYWYQSGRDSRTYVKITYWYQTDSCLTKQIKISYTASDEENLPDWTLYAQKRNTSLENH</sequence>
<dbReference type="STRING" id="1685010.A0O34_15095"/>
<dbReference type="AlphaFoldDB" id="A0A172XXL2"/>
<dbReference type="OrthoDB" id="9963031at2"/>